<organism evidence="8 9">
    <name type="scientific">Elysia crispata</name>
    <name type="common">lettuce slug</name>
    <dbReference type="NCBI Taxonomy" id="231223"/>
    <lineage>
        <taxon>Eukaryota</taxon>
        <taxon>Metazoa</taxon>
        <taxon>Spiralia</taxon>
        <taxon>Lophotrochozoa</taxon>
        <taxon>Mollusca</taxon>
        <taxon>Gastropoda</taxon>
        <taxon>Heterobranchia</taxon>
        <taxon>Euthyneura</taxon>
        <taxon>Panpulmonata</taxon>
        <taxon>Sacoglossa</taxon>
        <taxon>Placobranchoidea</taxon>
        <taxon>Plakobranchidae</taxon>
        <taxon>Elysia</taxon>
    </lineage>
</organism>
<evidence type="ECO:0000256" key="3">
    <source>
        <dbReference type="ARBA" id="ARBA00022692"/>
    </source>
</evidence>
<feature type="transmembrane region" description="Helical" evidence="6">
    <location>
        <begin position="600"/>
        <end position="619"/>
    </location>
</feature>
<sequence>MNLGGMMMLLWQLTITSEMIGLEANIAMEVILMIANLQTLGVPIRYSSLPGTVAAATGVFLIPCLGFVLDRWAKSKQSKANILAFTTTIQLLGSLLVLLANGIKLGMSSIADSHGPNGTSGGNLTNLFLLQNKNRVDFNSSSPMKIFDWENTLGPVSHSVTPRVKGLNYSNNIHSQQEQQNQSFLAHSETTFPLTTPYNLSVQDRSMKVTLPFLENPQNFSGFHESDGGGEIIPPYAYIAMVGYTLLDCGYDCSNCFLKTFVLHCTPAEYHVSVIVKSIMVSSVGGVFISILGSVDLGETLTAGTGYDSSSALVCLVASLSNILLISGTLATFISGFCWRPPFYRSEDDRDTYGEKAQLVASRSLSHNSHRIESRRAKTQSFSHSKFLASTSMVIDRDQIVDAVRLDEPNRPGIRGIIQRQKKQILVNMIAFFLLSSVYSFEVFVVNFLGIRVFGGNPAAPSDSEDYHRYLDGVATGSQGTMMYYITFAVTSVLHEKSLALFGWKKESLLTTVVYAVLCIVLAITEQLWLFYVVSLWTGMFRAISVSVPYILANQISAEQNGGKSSGTAIALVAAMLPCGFLVCSAIMGPLIDATGNASVSMYYSGVCAFLGCVCIALLKT</sequence>
<protein>
    <submittedName>
        <fullName evidence="8">Uncharacterized protein</fullName>
    </submittedName>
</protein>
<dbReference type="PANTHER" id="PTHR19432">
    <property type="entry name" value="SUGAR TRANSPORTER"/>
    <property type="match status" value="1"/>
</dbReference>
<feature type="transmembrane region" description="Helical" evidence="6">
    <location>
        <begin position="49"/>
        <end position="69"/>
    </location>
</feature>
<feature type="transmembrane region" description="Helical" evidence="6">
    <location>
        <begin position="565"/>
        <end position="588"/>
    </location>
</feature>
<keyword evidence="9" id="KW-1185">Reference proteome</keyword>
<evidence type="ECO:0000313" key="9">
    <source>
        <dbReference type="Proteomes" id="UP001283361"/>
    </source>
</evidence>
<feature type="transmembrane region" description="Helical" evidence="6">
    <location>
        <begin position="274"/>
        <end position="291"/>
    </location>
</feature>
<feature type="chain" id="PRO_5042259393" evidence="7">
    <location>
        <begin position="17"/>
        <end position="621"/>
    </location>
</feature>
<name>A0AAE1B131_9GAST</name>
<evidence type="ECO:0000256" key="7">
    <source>
        <dbReference type="SAM" id="SignalP"/>
    </source>
</evidence>
<proteinExistence type="predicted"/>
<comment type="subcellular location">
    <subcellularLocation>
        <location evidence="1">Membrane</location>
        <topology evidence="1">Multi-pass membrane protein</topology>
    </subcellularLocation>
</comment>
<dbReference type="Gene3D" id="1.20.1250.20">
    <property type="entry name" value="MFS general substrate transporter like domains"/>
    <property type="match status" value="1"/>
</dbReference>
<dbReference type="Proteomes" id="UP001283361">
    <property type="component" value="Unassembled WGS sequence"/>
</dbReference>
<keyword evidence="3 6" id="KW-0812">Transmembrane</keyword>
<evidence type="ECO:0000256" key="6">
    <source>
        <dbReference type="SAM" id="Phobius"/>
    </source>
</evidence>
<gene>
    <name evidence="8" type="ORF">RRG08_032222</name>
</gene>
<feature type="transmembrane region" description="Helical" evidence="6">
    <location>
        <begin position="507"/>
        <end position="524"/>
    </location>
</feature>
<comment type="caution">
    <text evidence="8">The sequence shown here is derived from an EMBL/GenBank/DDBJ whole genome shotgun (WGS) entry which is preliminary data.</text>
</comment>
<evidence type="ECO:0000313" key="8">
    <source>
        <dbReference type="EMBL" id="KAK3796916.1"/>
    </source>
</evidence>
<dbReference type="SUPFAM" id="SSF103473">
    <property type="entry name" value="MFS general substrate transporter"/>
    <property type="match status" value="1"/>
</dbReference>
<reference evidence="8" key="1">
    <citation type="journal article" date="2023" name="G3 (Bethesda)">
        <title>A reference genome for the long-term kleptoplast-retaining sea slug Elysia crispata morphotype clarki.</title>
        <authorList>
            <person name="Eastman K.E."/>
            <person name="Pendleton A.L."/>
            <person name="Shaikh M.A."/>
            <person name="Suttiyut T."/>
            <person name="Ogas R."/>
            <person name="Tomko P."/>
            <person name="Gavelis G."/>
            <person name="Widhalm J.R."/>
            <person name="Wisecaver J.H."/>
        </authorList>
    </citation>
    <scope>NUCLEOTIDE SEQUENCE</scope>
    <source>
        <strain evidence="8">ECLA1</strain>
    </source>
</reference>
<keyword evidence="7" id="KW-0732">Signal</keyword>
<dbReference type="EMBL" id="JAWDGP010000828">
    <property type="protein sequence ID" value="KAK3796916.1"/>
    <property type="molecule type" value="Genomic_DNA"/>
</dbReference>
<feature type="transmembrane region" description="Helical" evidence="6">
    <location>
        <begin position="20"/>
        <end position="37"/>
    </location>
</feature>
<keyword evidence="5 6" id="KW-0472">Membrane</keyword>
<evidence type="ECO:0000256" key="1">
    <source>
        <dbReference type="ARBA" id="ARBA00004141"/>
    </source>
</evidence>
<dbReference type="InterPro" id="IPR036259">
    <property type="entry name" value="MFS_trans_sf"/>
</dbReference>
<feature type="transmembrane region" description="Helical" evidence="6">
    <location>
        <begin position="81"/>
        <end position="100"/>
    </location>
</feature>
<keyword evidence="2" id="KW-0813">Transport</keyword>
<dbReference type="AlphaFoldDB" id="A0AAE1B131"/>
<dbReference type="GO" id="GO:0008506">
    <property type="term" value="F:sucrose:proton symporter activity"/>
    <property type="evidence" value="ECO:0007669"/>
    <property type="project" value="TreeGrafter"/>
</dbReference>
<feature type="signal peptide" evidence="7">
    <location>
        <begin position="1"/>
        <end position="16"/>
    </location>
</feature>
<evidence type="ECO:0000256" key="5">
    <source>
        <dbReference type="ARBA" id="ARBA00023136"/>
    </source>
</evidence>
<evidence type="ECO:0000256" key="2">
    <source>
        <dbReference type="ARBA" id="ARBA00022448"/>
    </source>
</evidence>
<accession>A0AAE1B131</accession>
<feature type="transmembrane region" description="Helical" evidence="6">
    <location>
        <begin position="311"/>
        <end position="339"/>
    </location>
</feature>
<evidence type="ECO:0000256" key="4">
    <source>
        <dbReference type="ARBA" id="ARBA00022989"/>
    </source>
</evidence>
<keyword evidence="4 6" id="KW-1133">Transmembrane helix</keyword>
<dbReference type="GO" id="GO:0016020">
    <property type="term" value="C:membrane"/>
    <property type="evidence" value="ECO:0007669"/>
    <property type="project" value="UniProtKB-SubCell"/>
</dbReference>
<feature type="transmembrane region" description="Helical" evidence="6">
    <location>
        <begin position="425"/>
        <end position="454"/>
    </location>
</feature>
<dbReference type="PANTHER" id="PTHR19432:SF35">
    <property type="entry name" value="SOLUTE CARRIER FAMILY 45 MEMBER 3 ISOFORM X1"/>
    <property type="match status" value="1"/>
</dbReference>